<accession>A0A1F6DGG1</accession>
<protein>
    <submittedName>
        <fullName evidence="1">Uncharacterized protein</fullName>
    </submittedName>
</protein>
<evidence type="ECO:0000313" key="2">
    <source>
        <dbReference type="Proteomes" id="UP000176377"/>
    </source>
</evidence>
<organism evidence="1 2">
    <name type="scientific">Candidatus Kaiserbacteria bacterium RIFCSPHIGHO2_01_FULL_56_24</name>
    <dbReference type="NCBI Taxonomy" id="1798487"/>
    <lineage>
        <taxon>Bacteria</taxon>
        <taxon>Candidatus Kaiseribacteriota</taxon>
    </lineage>
</organism>
<comment type="caution">
    <text evidence="1">The sequence shown here is derived from an EMBL/GenBank/DDBJ whole genome shotgun (WGS) entry which is preliminary data.</text>
</comment>
<name>A0A1F6DGG1_9BACT</name>
<evidence type="ECO:0000313" key="1">
    <source>
        <dbReference type="EMBL" id="OGG60407.1"/>
    </source>
</evidence>
<proteinExistence type="predicted"/>
<sequence>MEAGQELHIKKPSFWSGTRELFNEHGGKVGTFRMLTLLSWRKAEGEAGGKTLRFSYSGWNTHRSQATDEWGRVVGTMHRSYWCGTNAQLILHEKEYLWHANLAGTHFSIEETDGTEVIRVTGCGGFGMKGSVRILRAINTQEAIELIYMGLYQMRLFEAEVAATTAIVAGPIAI</sequence>
<reference evidence="1 2" key="1">
    <citation type="journal article" date="2016" name="Nat. Commun.">
        <title>Thousands of microbial genomes shed light on interconnected biogeochemical processes in an aquifer system.</title>
        <authorList>
            <person name="Anantharaman K."/>
            <person name="Brown C.T."/>
            <person name="Hug L.A."/>
            <person name="Sharon I."/>
            <person name="Castelle C.J."/>
            <person name="Probst A.J."/>
            <person name="Thomas B.C."/>
            <person name="Singh A."/>
            <person name="Wilkins M.J."/>
            <person name="Karaoz U."/>
            <person name="Brodie E.L."/>
            <person name="Williams K.H."/>
            <person name="Hubbard S.S."/>
            <person name="Banfield J.F."/>
        </authorList>
    </citation>
    <scope>NUCLEOTIDE SEQUENCE [LARGE SCALE GENOMIC DNA]</scope>
</reference>
<gene>
    <name evidence="1" type="ORF">A2765_03080</name>
</gene>
<dbReference type="AlphaFoldDB" id="A0A1F6DGG1"/>
<dbReference type="Proteomes" id="UP000176377">
    <property type="component" value="Unassembled WGS sequence"/>
</dbReference>
<dbReference type="EMBL" id="MFLA01000010">
    <property type="protein sequence ID" value="OGG60407.1"/>
    <property type="molecule type" value="Genomic_DNA"/>
</dbReference>